<evidence type="ECO:0000259" key="16">
    <source>
        <dbReference type="PROSITE" id="PS50820"/>
    </source>
</evidence>
<evidence type="ECO:0000256" key="7">
    <source>
        <dbReference type="ARBA" id="ARBA00023157"/>
    </source>
</evidence>
<dbReference type="SUPFAM" id="SSF49854">
    <property type="entry name" value="Spermadhesin, CUB domain"/>
    <property type="match status" value="1"/>
</dbReference>
<dbReference type="SMART" id="SM00042">
    <property type="entry name" value="CUB"/>
    <property type="match status" value="1"/>
</dbReference>
<dbReference type="Gene3D" id="2.60.120.290">
    <property type="entry name" value="Spermadhesin, CUB domain"/>
    <property type="match status" value="1"/>
</dbReference>
<dbReference type="PROSITE" id="PS50820">
    <property type="entry name" value="LCCL"/>
    <property type="match status" value="1"/>
</dbReference>
<dbReference type="InterPro" id="IPR004043">
    <property type="entry name" value="LCCL"/>
</dbReference>
<dbReference type="PANTHER" id="PTHR46806:SF3">
    <property type="entry name" value="DISCOIDIN, CUB AND LCCL DOMAIN-CONTAINING PROTEIN 2"/>
    <property type="match status" value="1"/>
</dbReference>
<gene>
    <name evidence="17" type="ORF">BN2614_LOCUS3</name>
</gene>
<protein>
    <recommendedName>
        <fullName evidence="9">Discoidin, CUB and LCCL domain-containing protein 2</fullName>
    </recommendedName>
    <alternativeName>
        <fullName evidence="10">Endothelial and smooth muscle cell-derived neuropilin-like protein</fullName>
    </alternativeName>
</protein>
<comment type="caution">
    <text evidence="17">The sequence shown here is derived from an EMBL/GenBank/DDBJ whole genome shotgun (WGS) entry which is preliminary data.</text>
</comment>
<dbReference type="PROSITE" id="PS01180">
    <property type="entry name" value="CUB"/>
    <property type="match status" value="1"/>
</dbReference>
<evidence type="ECO:0000256" key="4">
    <source>
        <dbReference type="ARBA" id="ARBA00022729"/>
    </source>
</evidence>
<feature type="region of interest" description="Disordered" evidence="12">
    <location>
        <begin position="861"/>
        <end position="902"/>
    </location>
</feature>
<evidence type="ECO:0000313" key="17">
    <source>
        <dbReference type="EMBL" id="VCX30695.1"/>
    </source>
</evidence>
<feature type="non-terminal residue" evidence="17">
    <location>
        <position position="1"/>
    </location>
</feature>
<dbReference type="PANTHER" id="PTHR46806">
    <property type="entry name" value="F5/8 TYPE C DOMAIN-CONTAINING PROTEIN"/>
    <property type="match status" value="1"/>
</dbReference>
<feature type="region of interest" description="Disordered" evidence="12">
    <location>
        <begin position="83"/>
        <end position="123"/>
    </location>
</feature>
<dbReference type="FunFam" id="2.170.130.20:FF:000002">
    <property type="entry name" value="Discoidin, CUB and LCCL domain-containing protein 2"/>
    <property type="match status" value="1"/>
</dbReference>
<keyword evidence="3 13" id="KW-0812">Transmembrane</keyword>
<keyword evidence="18" id="KW-1185">Reference proteome</keyword>
<evidence type="ECO:0000256" key="10">
    <source>
        <dbReference type="ARBA" id="ARBA00075409"/>
    </source>
</evidence>
<dbReference type="EMBL" id="CYRY02038873">
    <property type="protein sequence ID" value="VCX30695.1"/>
    <property type="molecule type" value="Genomic_DNA"/>
</dbReference>
<evidence type="ECO:0000256" key="1">
    <source>
        <dbReference type="ARBA" id="ARBA00004479"/>
    </source>
</evidence>
<dbReference type="Gene3D" id="2.170.130.20">
    <property type="entry name" value="LCCL-like domain"/>
    <property type="match status" value="1"/>
</dbReference>
<proteinExistence type="predicted"/>
<dbReference type="SUPFAM" id="SSF49785">
    <property type="entry name" value="Galactose-binding domain-like"/>
    <property type="match status" value="1"/>
</dbReference>
<dbReference type="GO" id="GO:0005886">
    <property type="term" value="C:plasma membrane"/>
    <property type="evidence" value="ECO:0007669"/>
    <property type="project" value="TreeGrafter"/>
</dbReference>
<feature type="domain" description="F5/8 type C" evidence="15">
    <location>
        <begin position="427"/>
        <end position="584"/>
    </location>
</feature>
<keyword evidence="2" id="KW-0597">Phosphoprotein</keyword>
<comment type="caution">
    <text evidence="11">Lacks conserved residue(s) required for the propagation of feature annotation.</text>
</comment>
<evidence type="ECO:0000256" key="8">
    <source>
        <dbReference type="ARBA" id="ARBA00023180"/>
    </source>
</evidence>
<dbReference type="Pfam" id="PF00431">
    <property type="entry name" value="CUB"/>
    <property type="match status" value="1"/>
</dbReference>
<dbReference type="Proteomes" id="UP000269945">
    <property type="component" value="Unassembled WGS sequence"/>
</dbReference>
<dbReference type="CDD" id="cd00057">
    <property type="entry name" value="FA58C"/>
    <property type="match status" value="1"/>
</dbReference>
<keyword evidence="8" id="KW-0325">Glycoprotein</keyword>
<evidence type="ECO:0000256" key="6">
    <source>
        <dbReference type="ARBA" id="ARBA00023136"/>
    </source>
</evidence>
<evidence type="ECO:0000256" key="11">
    <source>
        <dbReference type="PROSITE-ProRule" id="PRU00059"/>
    </source>
</evidence>
<evidence type="ECO:0000259" key="15">
    <source>
        <dbReference type="PROSITE" id="PS50022"/>
    </source>
</evidence>
<reference evidence="17 18" key="1">
    <citation type="submission" date="2018-10" db="EMBL/GenBank/DDBJ databases">
        <authorList>
            <person name="Ekblom R."/>
            <person name="Jareborg N."/>
        </authorList>
    </citation>
    <scope>NUCLEOTIDE SEQUENCE [LARGE SCALE GENOMIC DNA]</scope>
    <source>
        <tissue evidence="17">Muscle</tissue>
    </source>
</reference>
<evidence type="ECO:0000256" key="3">
    <source>
        <dbReference type="ARBA" id="ARBA00022692"/>
    </source>
</evidence>
<dbReference type="GO" id="GO:0042060">
    <property type="term" value="P:wound healing"/>
    <property type="evidence" value="ECO:0007669"/>
    <property type="project" value="TreeGrafter"/>
</dbReference>
<dbReference type="SUPFAM" id="SSF69848">
    <property type="entry name" value="LCCL domain"/>
    <property type="match status" value="1"/>
</dbReference>
<dbReference type="Pfam" id="PF00754">
    <property type="entry name" value="F5_F8_type_C"/>
    <property type="match status" value="1"/>
</dbReference>
<dbReference type="SMART" id="SM00231">
    <property type="entry name" value="FA58C"/>
    <property type="match status" value="1"/>
</dbReference>
<dbReference type="PROSITE" id="PS01285">
    <property type="entry name" value="FA58C_1"/>
    <property type="match status" value="1"/>
</dbReference>
<feature type="compositionally biased region" description="Polar residues" evidence="12">
    <location>
        <begin position="626"/>
        <end position="647"/>
    </location>
</feature>
<dbReference type="InterPro" id="IPR000421">
    <property type="entry name" value="FA58C"/>
</dbReference>
<dbReference type="InterPro" id="IPR035914">
    <property type="entry name" value="Sperma_CUB_dom_sf"/>
</dbReference>
<keyword evidence="6 13" id="KW-0472">Membrane</keyword>
<organism evidence="17 18">
    <name type="scientific">Gulo gulo</name>
    <name type="common">Wolverine</name>
    <name type="synonym">Gluton</name>
    <dbReference type="NCBI Taxonomy" id="48420"/>
    <lineage>
        <taxon>Eukaryota</taxon>
        <taxon>Metazoa</taxon>
        <taxon>Chordata</taxon>
        <taxon>Craniata</taxon>
        <taxon>Vertebrata</taxon>
        <taxon>Euteleostomi</taxon>
        <taxon>Mammalia</taxon>
        <taxon>Eutheria</taxon>
        <taxon>Laurasiatheria</taxon>
        <taxon>Carnivora</taxon>
        <taxon>Caniformia</taxon>
        <taxon>Musteloidea</taxon>
        <taxon>Mustelidae</taxon>
        <taxon>Guloninae</taxon>
        <taxon>Gulo</taxon>
    </lineage>
</organism>
<evidence type="ECO:0000256" key="12">
    <source>
        <dbReference type="SAM" id="MobiDB-lite"/>
    </source>
</evidence>
<dbReference type="InterPro" id="IPR008979">
    <property type="entry name" value="Galactose-bd-like_sf"/>
</dbReference>
<evidence type="ECO:0000313" key="18">
    <source>
        <dbReference type="Proteomes" id="UP000269945"/>
    </source>
</evidence>
<dbReference type="GO" id="GO:0038023">
    <property type="term" value="F:signaling receptor activity"/>
    <property type="evidence" value="ECO:0007669"/>
    <property type="project" value="TreeGrafter"/>
</dbReference>
<keyword evidence="7 11" id="KW-1015">Disulfide bond</keyword>
<dbReference type="CDD" id="cd00041">
    <property type="entry name" value="CUB"/>
    <property type="match status" value="1"/>
</dbReference>
<feature type="domain" description="CUB" evidence="14">
    <location>
        <begin position="207"/>
        <end position="322"/>
    </location>
</feature>
<feature type="compositionally biased region" description="Polar residues" evidence="12">
    <location>
        <begin position="603"/>
        <end position="612"/>
    </location>
</feature>
<dbReference type="InterPro" id="IPR000859">
    <property type="entry name" value="CUB_dom"/>
</dbReference>
<keyword evidence="5 13" id="KW-1133">Transmembrane helix</keyword>
<name>A0A9X9M2L3_GULGU</name>
<dbReference type="PROSITE" id="PS50022">
    <property type="entry name" value="FA58C_3"/>
    <property type="match status" value="1"/>
</dbReference>
<evidence type="ECO:0000256" key="9">
    <source>
        <dbReference type="ARBA" id="ARBA00072189"/>
    </source>
</evidence>
<dbReference type="Pfam" id="PF03815">
    <property type="entry name" value="LCCL"/>
    <property type="match status" value="1"/>
</dbReference>
<feature type="disulfide bond" evidence="11">
    <location>
        <begin position="207"/>
        <end position="234"/>
    </location>
</feature>
<accession>A0A9X9M2L3</accession>
<evidence type="ECO:0000259" key="14">
    <source>
        <dbReference type="PROSITE" id="PS01180"/>
    </source>
</evidence>
<dbReference type="Gene3D" id="2.60.120.260">
    <property type="entry name" value="Galactose-binding domain-like"/>
    <property type="match status" value="1"/>
</dbReference>
<evidence type="ECO:0000256" key="5">
    <source>
        <dbReference type="ARBA" id="ARBA00022989"/>
    </source>
</evidence>
<evidence type="ECO:0000256" key="2">
    <source>
        <dbReference type="ARBA" id="ARBA00022553"/>
    </source>
</evidence>
<dbReference type="InterPro" id="IPR050633">
    <property type="entry name" value="Neuropilin_MCO_CoagFactor"/>
</dbReference>
<feature type="compositionally biased region" description="Low complexity" evidence="12">
    <location>
        <begin position="106"/>
        <end position="115"/>
    </location>
</feature>
<dbReference type="FunFam" id="2.60.120.290:FF:000035">
    <property type="entry name" value="Discoidin, CUB and LCCL domain-containing protein 2"/>
    <property type="match status" value="1"/>
</dbReference>
<keyword evidence="4" id="KW-0732">Signal</keyword>
<evidence type="ECO:0000256" key="13">
    <source>
        <dbReference type="SAM" id="Phobius"/>
    </source>
</evidence>
<feature type="compositionally biased region" description="Basic residues" evidence="12">
    <location>
        <begin position="86"/>
        <end position="105"/>
    </location>
</feature>
<feature type="domain" description="LCCL" evidence="16">
    <location>
        <begin position="346"/>
        <end position="420"/>
    </location>
</feature>
<comment type="subcellular location">
    <subcellularLocation>
        <location evidence="1">Membrane</location>
        <topology evidence="1">Single-pass type I membrane protein</topology>
    </subcellularLocation>
</comment>
<dbReference type="FunFam" id="2.60.120.260:FF:000002">
    <property type="entry name" value="Coagulation factor VIII"/>
    <property type="match status" value="1"/>
</dbReference>
<dbReference type="InterPro" id="IPR036609">
    <property type="entry name" value="LCCL_sf"/>
</dbReference>
<feature type="region of interest" description="Disordered" evidence="12">
    <location>
        <begin position="590"/>
        <end position="647"/>
    </location>
</feature>
<dbReference type="AlphaFoldDB" id="A0A9X9M2L3"/>
<dbReference type="SMART" id="SM00603">
    <property type="entry name" value="LCCL"/>
    <property type="match status" value="1"/>
</dbReference>
<feature type="transmembrane region" description="Helical" evidence="13">
    <location>
        <begin position="662"/>
        <end position="687"/>
    </location>
</feature>
<sequence length="910" mass="99277">NCGLAVAGRRGVVSARQREREGAGGWPACQLAGAAGVCCESRGRVEERGAGGASPPAPPRLHYPTSFPLLPCALVWGLGAGDRGKELKRRRRKRGEGQRGSRRGAQRALPLALQLEPPPPRPGRPHYAGGLRATAMGSRAVLRAGRSPHRLRVRAAAAAPARAALPLSRPLPFLCNSSSFPMPLFLLLLLILVLLLEDTGAQQGDGCGHTVLGPESGTLTSINYPQTYPNSTVCEWEIRVKMGERVRIKFGDFDIEDSDSCHFNYLRIFNGIGVSRTEIGKYCGLGLQMNHSVESKSNEITVLFMSGIHVSGRGFLASYSVIEKQDLITCLDTASSFLEPEFSKYCPAGCLLPFAQISGTIPHGYRDSSPLCMAGVHAGVVSNVLGGQISVVISKGIPYYESSLANNVTSVVGHLSTSLFTFKTSGCYGTLGMESGVIADPQITASSVLEWTDHTGQENRWRPEKARLKKPGPPWAAFATDEYQWLQIDLNKEKKITGIVTTGSTMVEHNYYVSAYKILYSDDGQRWTVYREPGVEQDKIFQGNKDYHQDVRNNFLPPIIARFIRVNPTQWQQKIAMKVELLGCQFIPKGRPPKLTQPPPPRNSNDLRNTTAPPKIAKGRAPKFSQPLQPRSNNEFPAQTEQTTATPEIKNTTVTPSVTKDIALAAVLVPVLVMVLTTLILVIVCAWHWRNRKKKTEGTYDLPYWDRAGWWKGMKQFLPAKSVEHEETPVRYSSSEVNHLSPREVTSVLQTDSAEYAQPLVGGLVGTLHQRSTFKPEEGKEASYADLDPYNSPVQEVYHAYAEPLPITGPEYATPIIMDMSGHPTASVGLPSTSTFKAAGNQPPPLVGAYNTLLSRTDSCSSARAQYDTPKGGKSGASAPDELVYQVPQSTQEASGAGRDGECDVFKEIL</sequence>